<dbReference type="AlphaFoldDB" id="A0A263D7U4"/>
<comment type="caution">
    <text evidence="1">The sequence shown here is derived from an EMBL/GenBank/DDBJ whole genome shotgun (WGS) entry which is preliminary data.</text>
</comment>
<reference evidence="1 2" key="1">
    <citation type="submission" date="2017-07" db="EMBL/GenBank/DDBJ databases">
        <title>Amycolatopsis antarcticus sp. nov., isolated from the surface of an Antarcticus brown macroalga.</title>
        <authorList>
            <person name="Wang J."/>
            <person name="Leiva S."/>
            <person name="Huang J."/>
            <person name="Huang Y."/>
        </authorList>
    </citation>
    <scope>NUCLEOTIDE SEQUENCE [LARGE SCALE GENOMIC DNA]</scope>
    <source>
        <strain evidence="1 2">AU-G6</strain>
    </source>
</reference>
<protein>
    <submittedName>
        <fullName evidence="1">Uncharacterized protein</fullName>
    </submittedName>
</protein>
<proteinExistence type="predicted"/>
<keyword evidence="2" id="KW-1185">Reference proteome</keyword>
<dbReference type="InParanoid" id="A0A263D7U4"/>
<dbReference type="EMBL" id="NKYE01000002">
    <property type="protein sequence ID" value="OZM74259.1"/>
    <property type="molecule type" value="Genomic_DNA"/>
</dbReference>
<evidence type="ECO:0000313" key="1">
    <source>
        <dbReference type="EMBL" id="OZM74259.1"/>
    </source>
</evidence>
<organism evidence="1 2">
    <name type="scientific">Amycolatopsis antarctica</name>
    <dbReference type="NCBI Taxonomy" id="1854586"/>
    <lineage>
        <taxon>Bacteria</taxon>
        <taxon>Bacillati</taxon>
        <taxon>Actinomycetota</taxon>
        <taxon>Actinomycetes</taxon>
        <taxon>Pseudonocardiales</taxon>
        <taxon>Pseudonocardiaceae</taxon>
        <taxon>Amycolatopsis</taxon>
    </lineage>
</organism>
<gene>
    <name evidence="1" type="ORF">CFN78_03700</name>
</gene>
<name>A0A263D7U4_9PSEU</name>
<sequence>MVAQECRQLVASALGGVVDLARDGDAMLDRAKALVAAGASVAGETIDRAAGLAGAVNIVAQHVLGQHTLGACVGASGDVGAGSGSLTGCVVRAPDGEWALTGSVSATAGPGAGLFFGAGPLISNGQTVDAQEGTTVHGEVSGAVGPGGSVSHDVGPSGTWTSIPMAGVGTGAGTSAGAAHTGVLPLTGDDD</sequence>
<evidence type="ECO:0000313" key="2">
    <source>
        <dbReference type="Proteomes" id="UP000242444"/>
    </source>
</evidence>
<dbReference type="Proteomes" id="UP000242444">
    <property type="component" value="Unassembled WGS sequence"/>
</dbReference>
<dbReference type="RefSeq" id="WP_094861155.1">
    <property type="nucleotide sequence ID" value="NZ_NKYE01000002.1"/>
</dbReference>
<accession>A0A263D7U4</accession>